<evidence type="ECO:0000313" key="2">
    <source>
        <dbReference type="EnsemblPlants" id="AES97818"/>
    </source>
</evidence>
<protein>
    <submittedName>
        <fullName evidence="1 2">Uncharacterized protein</fullName>
    </submittedName>
</protein>
<reference evidence="1 3" key="1">
    <citation type="journal article" date="2011" name="Nature">
        <title>The Medicago genome provides insight into the evolution of rhizobial symbioses.</title>
        <authorList>
            <person name="Young N.D."/>
            <person name="Debelle F."/>
            <person name="Oldroyd G.E."/>
            <person name="Geurts R."/>
            <person name="Cannon S.B."/>
            <person name="Udvardi M.K."/>
            <person name="Benedito V.A."/>
            <person name="Mayer K.F."/>
            <person name="Gouzy J."/>
            <person name="Schoof H."/>
            <person name="Van de Peer Y."/>
            <person name="Proost S."/>
            <person name="Cook D.R."/>
            <person name="Meyers B.C."/>
            <person name="Spannagl M."/>
            <person name="Cheung F."/>
            <person name="De Mita S."/>
            <person name="Krishnakumar V."/>
            <person name="Gundlach H."/>
            <person name="Zhou S."/>
            <person name="Mudge J."/>
            <person name="Bharti A.K."/>
            <person name="Murray J.D."/>
            <person name="Naoumkina M.A."/>
            <person name="Rosen B."/>
            <person name="Silverstein K.A."/>
            <person name="Tang H."/>
            <person name="Rombauts S."/>
            <person name="Zhao P.X."/>
            <person name="Zhou P."/>
            <person name="Barbe V."/>
            <person name="Bardou P."/>
            <person name="Bechner M."/>
            <person name="Bellec A."/>
            <person name="Berger A."/>
            <person name="Berges H."/>
            <person name="Bidwell S."/>
            <person name="Bisseling T."/>
            <person name="Choisne N."/>
            <person name="Couloux A."/>
            <person name="Denny R."/>
            <person name="Deshpande S."/>
            <person name="Dai X."/>
            <person name="Doyle J.J."/>
            <person name="Dudez A.M."/>
            <person name="Farmer A.D."/>
            <person name="Fouteau S."/>
            <person name="Franken C."/>
            <person name="Gibelin C."/>
            <person name="Gish J."/>
            <person name="Goldstein S."/>
            <person name="Gonzalez A.J."/>
            <person name="Green P.J."/>
            <person name="Hallab A."/>
            <person name="Hartog M."/>
            <person name="Hua A."/>
            <person name="Humphray S.J."/>
            <person name="Jeong D.H."/>
            <person name="Jing Y."/>
            <person name="Jocker A."/>
            <person name="Kenton S.M."/>
            <person name="Kim D.J."/>
            <person name="Klee K."/>
            <person name="Lai H."/>
            <person name="Lang C."/>
            <person name="Lin S."/>
            <person name="Macmil S.L."/>
            <person name="Magdelenat G."/>
            <person name="Matthews L."/>
            <person name="McCorrison J."/>
            <person name="Monaghan E.L."/>
            <person name="Mun J.H."/>
            <person name="Najar F.Z."/>
            <person name="Nicholson C."/>
            <person name="Noirot C."/>
            <person name="O'Bleness M."/>
            <person name="Paule C.R."/>
            <person name="Poulain J."/>
            <person name="Prion F."/>
            <person name="Qin B."/>
            <person name="Qu C."/>
            <person name="Retzel E.F."/>
            <person name="Riddle C."/>
            <person name="Sallet E."/>
            <person name="Samain S."/>
            <person name="Samson N."/>
            <person name="Sanders I."/>
            <person name="Saurat O."/>
            <person name="Scarpelli C."/>
            <person name="Schiex T."/>
            <person name="Segurens B."/>
            <person name="Severin A.J."/>
            <person name="Sherrier D.J."/>
            <person name="Shi R."/>
            <person name="Sims S."/>
            <person name="Singer S.R."/>
            <person name="Sinharoy S."/>
            <person name="Sterck L."/>
            <person name="Viollet A."/>
            <person name="Wang B.B."/>
            <person name="Wang K."/>
            <person name="Wang M."/>
            <person name="Wang X."/>
            <person name="Warfsmann J."/>
            <person name="Weissenbach J."/>
            <person name="White D.D."/>
            <person name="White J.D."/>
            <person name="Wiley G.B."/>
            <person name="Wincker P."/>
            <person name="Xing Y."/>
            <person name="Yang L."/>
            <person name="Yao Z."/>
            <person name="Ying F."/>
            <person name="Zhai J."/>
            <person name="Zhou L."/>
            <person name="Zuber A."/>
            <person name="Denarie J."/>
            <person name="Dixon R.A."/>
            <person name="May G.D."/>
            <person name="Schwartz D.C."/>
            <person name="Rogers J."/>
            <person name="Quetier F."/>
            <person name="Town C.D."/>
            <person name="Roe B.A."/>
        </authorList>
    </citation>
    <scope>NUCLEOTIDE SEQUENCE [LARGE SCALE GENOMIC DNA]</scope>
    <source>
        <strain evidence="1">A17</strain>
        <strain evidence="2 3">cv. Jemalong A17</strain>
    </source>
</reference>
<gene>
    <name evidence="1" type="ordered locus">MTR_5g060460</name>
</gene>
<proteinExistence type="predicted"/>
<evidence type="ECO:0000313" key="1">
    <source>
        <dbReference type="EMBL" id="AES97818.1"/>
    </source>
</evidence>
<dbReference type="EnsemblPlants" id="AES97818">
    <property type="protein sequence ID" value="AES97818"/>
    <property type="gene ID" value="MTR_5g060460"/>
</dbReference>
<dbReference type="EMBL" id="CM001221">
    <property type="protein sequence ID" value="AES97818.1"/>
    <property type="molecule type" value="Genomic_DNA"/>
</dbReference>
<evidence type="ECO:0000313" key="3">
    <source>
        <dbReference type="Proteomes" id="UP000002051"/>
    </source>
</evidence>
<organism evidence="1 3">
    <name type="scientific">Medicago truncatula</name>
    <name type="common">Barrel medic</name>
    <name type="synonym">Medicago tribuloides</name>
    <dbReference type="NCBI Taxonomy" id="3880"/>
    <lineage>
        <taxon>Eukaryota</taxon>
        <taxon>Viridiplantae</taxon>
        <taxon>Streptophyta</taxon>
        <taxon>Embryophyta</taxon>
        <taxon>Tracheophyta</taxon>
        <taxon>Spermatophyta</taxon>
        <taxon>Magnoliopsida</taxon>
        <taxon>eudicotyledons</taxon>
        <taxon>Gunneridae</taxon>
        <taxon>Pentapetalae</taxon>
        <taxon>rosids</taxon>
        <taxon>fabids</taxon>
        <taxon>Fabales</taxon>
        <taxon>Fabaceae</taxon>
        <taxon>Papilionoideae</taxon>
        <taxon>50 kb inversion clade</taxon>
        <taxon>NPAAA clade</taxon>
        <taxon>Hologalegina</taxon>
        <taxon>IRL clade</taxon>
        <taxon>Trifolieae</taxon>
        <taxon>Medicago</taxon>
    </lineage>
</organism>
<name>G7K9W9_MEDTR</name>
<dbReference type="PaxDb" id="3880-AES97818"/>
<reference evidence="2" key="3">
    <citation type="submission" date="2015-04" db="UniProtKB">
        <authorList>
            <consortium name="EnsemblPlants"/>
        </authorList>
    </citation>
    <scope>IDENTIFICATION</scope>
    <source>
        <strain evidence="2">cv. Jemalong A17</strain>
    </source>
</reference>
<dbReference type="AlphaFoldDB" id="G7K9W9"/>
<accession>G7K9W9</accession>
<dbReference type="Proteomes" id="UP000002051">
    <property type="component" value="Chromosome 5"/>
</dbReference>
<reference evidence="1 3" key="2">
    <citation type="journal article" date="2014" name="BMC Genomics">
        <title>An improved genome release (version Mt4.0) for the model legume Medicago truncatula.</title>
        <authorList>
            <person name="Tang H."/>
            <person name="Krishnakumar V."/>
            <person name="Bidwell S."/>
            <person name="Rosen B."/>
            <person name="Chan A."/>
            <person name="Zhou S."/>
            <person name="Gentzbittel L."/>
            <person name="Childs K.L."/>
            <person name="Yandell M."/>
            <person name="Gundlach H."/>
            <person name="Mayer K.F."/>
            <person name="Schwartz D.C."/>
            <person name="Town C.D."/>
        </authorList>
    </citation>
    <scope>GENOME REANNOTATION</scope>
    <source>
        <strain evidence="2 3">cv. Jemalong A17</strain>
    </source>
</reference>
<dbReference type="HOGENOM" id="CLU_2486809_0_0_1"/>
<keyword evidence="3" id="KW-1185">Reference proteome</keyword>
<sequence length="87" mass="9900">MVQTRVHNVLDHIIPPLDEHAIKVSADVKAIDSDLWNRLDVAVLQWMYPTTQDIFFNPSFLLMTPPKNAGTTPSQCLMTTNIPEPWN</sequence>